<reference evidence="1 2" key="1">
    <citation type="submission" date="2020-10" db="EMBL/GenBank/DDBJ databases">
        <title>Ramlibacter sp. HM2 16S ribosomal RNA gene Genome sequencing and assembly.</title>
        <authorList>
            <person name="Kang M."/>
        </authorList>
    </citation>
    <scope>NUCLEOTIDE SEQUENCE [LARGE SCALE GENOMIC DNA]</scope>
    <source>
        <strain evidence="1 2">HM2</strain>
    </source>
</reference>
<accession>A0ABR9S323</accession>
<proteinExistence type="predicted"/>
<dbReference type="RefSeq" id="WP_193676506.1">
    <property type="nucleotide sequence ID" value="NZ_JADDIV010000003.1"/>
</dbReference>
<comment type="caution">
    <text evidence="1">The sequence shown here is derived from an EMBL/GenBank/DDBJ whole genome shotgun (WGS) entry which is preliminary data.</text>
</comment>
<name>A0ABR9S323_9BURK</name>
<organism evidence="1 2">
    <name type="scientific">Ramlibacter pallidus</name>
    <dbReference type="NCBI Taxonomy" id="2780087"/>
    <lineage>
        <taxon>Bacteria</taxon>
        <taxon>Pseudomonadati</taxon>
        <taxon>Pseudomonadota</taxon>
        <taxon>Betaproteobacteria</taxon>
        <taxon>Burkholderiales</taxon>
        <taxon>Comamonadaceae</taxon>
        <taxon>Ramlibacter</taxon>
    </lineage>
</organism>
<evidence type="ECO:0000313" key="2">
    <source>
        <dbReference type="Proteomes" id="UP000806285"/>
    </source>
</evidence>
<protein>
    <submittedName>
        <fullName evidence="1">Uncharacterized protein</fullName>
    </submittedName>
</protein>
<sequence>MNTTVSKNLVMLARMLERLDRSDVAVDPLQYRGVVEHLAQVLRSVPHDAALEAVLEASPATAELYENLQYQHAGLCRSPLEPALNAELAARAAIDAARRSAAQPKA</sequence>
<gene>
    <name evidence="1" type="ORF">IM787_09885</name>
</gene>
<evidence type="ECO:0000313" key="1">
    <source>
        <dbReference type="EMBL" id="MBE7367878.1"/>
    </source>
</evidence>
<dbReference type="Proteomes" id="UP000806285">
    <property type="component" value="Unassembled WGS sequence"/>
</dbReference>
<dbReference type="EMBL" id="JADDIV010000003">
    <property type="protein sequence ID" value="MBE7367878.1"/>
    <property type="molecule type" value="Genomic_DNA"/>
</dbReference>
<keyword evidence="2" id="KW-1185">Reference proteome</keyword>